<name>N0BLF0_9EURY</name>
<evidence type="ECO:0000313" key="3">
    <source>
        <dbReference type="Proteomes" id="UP000013307"/>
    </source>
</evidence>
<accession>N0BLF0</accession>
<proteinExistence type="predicted"/>
<gene>
    <name evidence="2" type="ORF">Asulf_01380</name>
</gene>
<feature type="transmembrane region" description="Helical" evidence="1">
    <location>
        <begin position="128"/>
        <end position="148"/>
    </location>
</feature>
<feature type="transmembrane region" description="Helical" evidence="1">
    <location>
        <begin position="46"/>
        <end position="63"/>
    </location>
</feature>
<dbReference type="AlphaFoldDB" id="N0BLF0"/>
<reference evidence="2 3" key="1">
    <citation type="journal article" date="2013" name="Genome Announc.">
        <title>Complete Genome Sequence of the Thermophilic and Facultatively Chemolithoautotrophic Sulfate Reducer Archaeoglobus sulfaticallidus Strain PM70-1T.</title>
        <authorList>
            <person name="Stokke R."/>
            <person name="Hocking W.P."/>
            <person name="Steinsbu B.O."/>
            <person name="Steen I.H."/>
        </authorList>
    </citation>
    <scope>NUCLEOTIDE SEQUENCE [LARGE SCALE GENOMIC DNA]</scope>
    <source>
        <strain evidence="2">PM70-1</strain>
    </source>
</reference>
<feature type="transmembrane region" description="Helical" evidence="1">
    <location>
        <begin position="98"/>
        <end position="116"/>
    </location>
</feature>
<organism evidence="2 3">
    <name type="scientific">Archaeoglobus sulfaticallidus PM70-1</name>
    <dbReference type="NCBI Taxonomy" id="387631"/>
    <lineage>
        <taxon>Archaea</taxon>
        <taxon>Methanobacteriati</taxon>
        <taxon>Methanobacteriota</taxon>
        <taxon>Archaeoglobi</taxon>
        <taxon>Archaeoglobales</taxon>
        <taxon>Archaeoglobaceae</taxon>
        <taxon>Archaeoglobus</taxon>
    </lineage>
</organism>
<evidence type="ECO:0008006" key="4">
    <source>
        <dbReference type="Google" id="ProtNLM"/>
    </source>
</evidence>
<feature type="transmembrane region" description="Helical" evidence="1">
    <location>
        <begin position="20"/>
        <end position="39"/>
    </location>
</feature>
<dbReference type="Proteomes" id="UP000013307">
    <property type="component" value="Chromosome"/>
</dbReference>
<keyword evidence="1" id="KW-0812">Transmembrane</keyword>
<keyword evidence="1" id="KW-1133">Transmembrane helix</keyword>
<dbReference type="EMBL" id="CP005290">
    <property type="protein sequence ID" value="AGK61371.1"/>
    <property type="molecule type" value="Genomic_DNA"/>
</dbReference>
<keyword evidence="1" id="KW-0472">Membrane</keyword>
<sequence length="161" mass="18107">MFFILIPPTVTLVKLETIGFSGIVSALVGLYAFSVALNLYQKSKGCKFSFFFVFLLGVSVVAFTYGGYVIRILVSILTVIAFFYVFQNLKPKSSDIMILLLFLAPYLMAIVGLFPVSIVTDGGFINIWAHYAGIFLGYWIPLVLWYLFTRRPIKNLKMSLS</sequence>
<dbReference type="STRING" id="387631.Asulf_01380"/>
<protein>
    <recommendedName>
        <fullName evidence="4">Peptidase S54 rhomboid domain-containing protein</fullName>
    </recommendedName>
</protein>
<evidence type="ECO:0000256" key="1">
    <source>
        <dbReference type="SAM" id="Phobius"/>
    </source>
</evidence>
<keyword evidence="3" id="KW-1185">Reference proteome</keyword>
<dbReference type="KEGG" id="ast:Asulf_01380"/>
<evidence type="ECO:0000313" key="2">
    <source>
        <dbReference type="EMBL" id="AGK61371.1"/>
    </source>
</evidence>
<dbReference type="HOGENOM" id="CLU_1639878_0_0_2"/>
<feature type="transmembrane region" description="Helical" evidence="1">
    <location>
        <begin position="69"/>
        <end position="86"/>
    </location>
</feature>